<accession>A0A9W6GMP4</accession>
<dbReference type="NCBIfam" id="TIGR01120">
    <property type="entry name" value="rpiB"/>
    <property type="match status" value="1"/>
</dbReference>
<feature type="active site" description="Proton acceptor" evidence="3">
    <location>
        <position position="65"/>
    </location>
</feature>
<dbReference type="InterPro" id="IPR003500">
    <property type="entry name" value="RpiB_LacA_LacB"/>
</dbReference>
<dbReference type="RefSeq" id="WP_281836596.1">
    <property type="nucleotide sequence ID" value="NZ_BSDY01000013.1"/>
</dbReference>
<dbReference type="Pfam" id="PF02502">
    <property type="entry name" value="LacAB_rpiB"/>
    <property type="match status" value="1"/>
</dbReference>
<dbReference type="PANTHER" id="PTHR30345">
    <property type="entry name" value="RIBOSE-5-PHOSPHATE ISOMERASE B"/>
    <property type="match status" value="1"/>
</dbReference>
<dbReference type="PANTHER" id="PTHR30345:SF0">
    <property type="entry name" value="DNA DAMAGE-REPAIR_TOLERATION PROTEIN DRT102"/>
    <property type="match status" value="1"/>
</dbReference>
<dbReference type="Gene3D" id="3.40.1400.10">
    <property type="entry name" value="Sugar-phosphate isomerase, RpiB/LacA/LacB"/>
    <property type="match status" value="1"/>
</dbReference>
<keyword evidence="6" id="KW-1185">Reference proteome</keyword>
<evidence type="ECO:0000256" key="1">
    <source>
        <dbReference type="ARBA" id="ARBA00008754"/>
    </source>
</evidence>
<dbReference type="InterPro" id="IPR036569">
    <property type="entry name" value="RpiB_LacA_LacB_sf"/>
</dbReference>
<protein>
    <submittedName>
        <fullName evidence="5">Ribose 5-phosphate isomerase B</fullName>
    </submittedName>
</protein>
<evidence type="ECO:0000256" key="2">
    <source>
        <dbReference type="ARBA" id="ARBA00023235"/>
    </source>
</evidence>
<feature type="binding site" evidence="4">
    <location>
        <begin position="66"/>
        <end position="70"/>
    </location>
    <ligand>
        <name>D-ribulose 5-phosphate</name>
        <dbReference type="ChEBI" id="CHEBI:58121"/>
    </ligand>
</feature>
<organism evidence="5 6">
    <name type="scientific">Propionigenium maris DSM 9537</name>
    <dbReference type="NCBI Taxonomy" id="1123000"/>
    <lineage>
        <taxon>Bacteria</taxon>
        <taxon>Fusobacteriati</taxon>
        <taxon>Fusobacteriota</taxon>
        <taxon>Fusobacteriia</taxon>
        <taxon>Fusobacteriales</taxon>
        <taxon>Fusobacteriaceae</taxon>
        <taxon>Propionigenium</taxon>
    </lineage>
</organism>
<evidence type="ECO:0000313" key="6">
    <source>
        <dbReference type="Proteomes" id="UP001144471"/>
    </source>
</evidence>
<dbReference type="PIRSF" id="PIRSF005384">
    <property type="entry name" value="RpiB_LacA_B"/>
    <property type="match status" value="1"/>
</dbReference>
<dbReference type="InterPro" id="IPR004785">
    <property type="entry name" value="RpiB"/>
</dbReference>
<dbReference type="AlphaFoldDB" id="A0A9W6GMP4"/>
<dbReference type="NCBIfam" id="TIGR00689">
    <property type="entry name" value="rpiB_lacA_lacB"/>
    <property type="match status" value="1"/>
</dbReference>
<proteinExistence type="inferred from homology"/>
<feature type="binding site" evidence="4">
    <location>
        <position position="99"/>
    </location>
    <ligand>
        <name>D-ribulose 5-phosphate</name>
        <dbReference type="ChEBI" id="CHEBI:58121"/>
    </ligand>
</feature>
<dbReference type="GO" id="GO:0009052">
    <property type="term" value="P:pentose-phosphate shunt, non-oxidative branch"/>
    <property type="evidence" value="ECO:0007669"/>
    <property type="project" value="TreeGrafter"/>
</dbReference>
<dbReference type="GO" id="GO:0004751">
    <property type="term" value="F:ribose-5-phosphate isomerase activity"/>
    <property type="evidence" value="ECO:0007669"/>
    <property type="project" value="TreeGrafter"/>
</dbReference>
<dbReference type="EMBL" id="BSDY01000013">
    <property type="protein sequence ID" value="GLI57127.1"/>
    <property type="molecule type" value="Genomic_DNA"/>
</dbReference>
<evidence type="ECO:0000256" key="3">
    <source>
        <dbReference type="PIRSR" id="PIRSR005384-1"/>
    </source>
</evidence>
<comment type="similarity">
    <text evidence="1">Belongs to the LacAB/RpiB family.</text>
</comment>
<name>A0A9W6GMP4_9FUSO</name>
<feature type="binding site" evidence="4">
    <location>
        <position position="109"/>
    </location>
    <ligand>
        <name>D-ribulose 5-phosphate</name>
        <dbReference type="ChEBI" id="CHEBI:58121"/>
    </ligand>
</feature>
<dbReference type="SUPFAM" id="SSF89623">
    <property type="entry name" value="Ribose/Galactose isomerase RpiB/AlsB"/>
    <property type="match status" value="1"/>
</dbReference>
<dbReference type="NCBIfam" id="NF004051">
    <property type="entry name" value="PRK05571.1"/>
    <property type="match status" value="1"/>
</dbReference>
<dbReference type="Proteomes" id="UP001144471">
    <property type="component" value="Unassembled WGS sequence"/>
</dbReference>
<gene>
    <name evidence="5" type="ORF">PM10SUCC1_26410</name>
</gene>
<evidence type="ECO:0000313" key="5">
    <source>
        <dbReference type="EMBL" id="GLI57127.1"/>
    </source>
</evidence>
<dbReference type="GO" id="GO:0019316">
    <property type="term" value="P:D-allose catabolic process"/>
    <property type="evidence" value="ECO:0007669"/>
    <property type="project" value="TreeGrafter"/>
</dbReference>
<feature type="binding site" evidence="4">
    <location>
        <position position="136"/>
    </location>
    <ligand>
        <name>D-ribulose 5-phosphate</name>
        <dbReference type="ChEBI" id="CHEBI:58121"/>
    </ligand>
</feature>
<comment type="caution">
    <text evidence="5">The sequence shown here is derived from an EMBL/GenBank/DDBJ whole genome shotgun (WGS) entry which is preliminary data.</text>
</comment>
<reference evidence="5" key="1">
    <citation type="submission" date="2022-12" db="EMBL/GenBank/DDBJ databases">
        <title>Reference genome sequencing for broad-spectrum identification of bacterial and archaeal isolates by mass spectrometry.</title>
        <authorList>
            <person name="Sekiguchi Y."/>
            <person name="Tourlousse D.M."/>
        </authorList>
    </citation>
    <scope>NUCLEOTIDE SEQUENCE</scope>
    <source>
        <strain evidence="5">10succ1</strain>
    </source>
</reference>
<feature type="binding site" evidence="4">
    <location>
        <position position="132"/>
    </location>
    <ligand>
        <name>D-ribulose 5-phosphate</name>
        <dbReference type="ChEBI" id="CHEBI:58121"/>
    </ligand>
</feature>
<feature type="active site" description="Proton donor" evidence="3">
    <location>
        <position position="98"/>
    </location>
</feature>
<evidence type="ECO:0000256" key="4">
    <source>
        <dbReference type="PIRSR" id="PIRSR005384-2"/>
    </source>
</evidence>
<feature type="binding site" evidence="4">
    <location>
        <begin position="8"/>
        <end position="9"/>
    </location>
    <ligand>
        <name>D-ribulose 5-phosphate</name>
        <dbReference type="ChEBI" id="CHEBI:58121"/>
    </ligand>
</feature>
<sequence>MKIALGADHGGYTLKEQIKKHLEGKGHEVVDLGAHSTESVDYPEFGRAVGEAVVEGKADRGVVVCGTGIGISIAANKVKGVRAALCTNTTMARLTREHNDANVLAIGARMVGDVLALEMVDTFLTTEFEGGRHANRVAKIEGEEKKGGCSCGGNCH</sequence>
<keyword evidence="2 5" id="KW-0413">Isomerase</keyword>